<evidence type="ECO:0000256" key="5">
    <source>
        <dbReference type="ARBA" id="ARBA00022741"/>
    </source>
</evidence>
<feature type="domain" description="RING-type" evidence="13">
    <location>
        <begin position="1242"/>
        <end position="1291"/>
    </location>
</feature>
<dbReference type="CDD" id="cd18791">
    <property type="entry name" value="SF2_C_RHA"/>
    <property type="match status" value="1"/>
</dbReference>
<keyword evidence="6 12" id="KW-0863">Zinc-finger</keyword>
<dbReference type="Gene3D" id="1.20.120.1750">
    <property type="match status" value="1"/>
</dbReference>
<evidence type="ECO:0000256" key="7">
    <source>
        <dbReference type="ARBA" id="ARBA00022786"/>
    </source>
</evidence>
<gene>
    <name evidence="17" type="ORF">SteCoe_16438</name>
</gene>
<dbReference type="SMART" id="SM00487">
    <property type="entry name" value="DEXDc"/>
    <property type="match status" value="1"/>
</dbReference>
<evidence type="ECO:0000259" key="13">
    <source>
        <dbReference type="PROSITE" id="PS50089"/>
    </source>
</evidence>
<keyword evidence="9" id="KW-0347">Helicase</keyword>
<evidence type="ECO:0000256" key="11">
    <source>
        <dbReference type="ARBA" id="ARBA00022840"/>
    </source>
</evidence>
<dbReference type="PANTHER" id="PTHR18934">
    <property type="entry name" value="ATP-DEPENDENT RNA HELICASE"/>
    <property type="match status" value="1"/>
</dbReference>
<evidence type="ECO:0000259" key="15">
    <source>
        <dbReference type="PROSITE" id="PS51194"/>
    </source>
</evidence>
<dbReference type="InterPro" id="IPR001841">
    <property type="entry name" value="Znf_RING"/>
</dbReference>
<dbReference type="GO" id="GO:0005524">
    <property type="term" value="F:ATP binding"/>
    <property type="evidence" value="ECO:0007669"/>
    <property type="project" value="UniProtKB-KW"/>
</dbReference>
<comment type="caution">
    <text evidence="17">The sequence shown here is derived from an EMBL/GenBank/DDBJ whole genome shotgun (WGS) entry which is preliminary data.</text>
</comment>
<evidence type="ECO:0000256" key="2">
    <source>
        <dbReference type="ARBA" id="ARBA00022679"/>
    </source>
</evidence>
<dbReference type="Proteomes" id="UP000187209">
    <property type="component" value="Unassembled WGS sequence"/>
</dbReference>
<keyword evidence="5" id="KW-0547">Nucleotide-binding</keyword>
<dbReference type="GO" id="GO:0016787">
    <property type="term" value="F:hydrolase activity"/>
    <property type="evidence" value="ECO:0007669"/>
    <property type="project" value="UniProtKB-KW"/>
</dbReference>
<keyword evidence="4" id="KW-0677">Repeat</keyword>
<dbReference type="InterPro" id="IPR047548">
    <property type="entry name" value="Rcat_RBR_RNF14"/>
</dbReference>
<keyword evidence="2" id="KW-0808">Transferase</keyword>
<dbReference type="InterPro" id="IPR044066">
    <property type="entry name" value="TRIAD_supradom"/>
</dbReference>
<dbReference type="Pfam" id="PF00270">
    <property type="entry name" value="DEAD"/>
    <property type="match status" value="1"/>
</dbReference>
<evidence type="ECO:0000259" key="14">
    <source>
        <dbReference type="PROSITE" id="PS51192"/>
    </source>
</evidence>
<accession>A0A1R2C186</accession>
<dbReference type="InterPro" id="IPR001650">
    <property type="entry name" value="Helicase_C-like"/>
</dbReference>
<evidence type="ECO:0000256" key="4">
    <source>
        <dbReference type="ARBA" id="ARBA00022737"/>
    </source>
</evidence>
<evidence type="ECO:0000256" key="3">
    <source>
        <dbReference type="ARBA" id="ARBA00022723"/>
    </source>
</evidence>
<evidence type="ECO:0000256" key="9">
    <source>
        <dbReference type="ARBA" id="ARBA00022806"/>
    </source>
</evidence>
<evidence type="ECO:0000256" key="12">
    <source>
        <dbReference type="PROSITE-ProRule" id="PRU00175"/>
    </source>
</evidence>
<evidence type="ECO:0000259" key="16">
    <source>
        <dbReference type="PROSITE" id="PS51873"/>
    </source>
</evidence>
<keyword evidence="3" id="KW-0479">Metal-binding</keyword>
<keyword evidence="8" id="KW-0378">Hydrolase</keyword>
<feature type="domain" description="Helicase C-terminal" evidence="15">
    <location>
        <begin position="293"/>
        <end position="455"/>
    </location>
</feature>
<proteinExistence type="predicted"/>
<dbReference type="GO" id="GO:0016740">
    <property type="term" value="F:transferase activity"/>
    <property type="evidence" value="ECO:0007669"/>
    <property type="project" value="UniProtKB-KW"/>
</dbReference>
<evidence type="ECO:0000313" key="18">
    <source>
        <dbReference type="Proteomes" id="UP000187209"/>
    </source>
</evidence>
<keyword evidence="7" id="KW-0833">Ubl conjugation pathway</keyword>
<dbReference type="InterPro" id="IPR011545">
    <property type="entry name" value="DEAD/DEAH_box_helicase_dom"/>
</dbReference>
<dbReference type="EMBL" id="MPUH01000327">
    <property type="protein sequence ID" value="OMJ82788.1"/>
    <property type="molecule type" value="Genomic_DNA"/>
</dbReference>
<evidence type="ECO:0000256" key="10">
    <source>
        <dbReference type="ARBA" id="ARBA00022833"/>
    </source>
</evidence>
<dbReference type="InterPro" id="IPR027417">
    <property type="entry name" value="P-loop_NTPase"/>
</dbReference>
<dbReference type="SUPFAM" id="SSF57850">
    <property type="entry name" value="RING/U-box"/>
    <property type="match status" value="2"/>
</dbReference>
<evidence type="ECO:0000256" key="8">
    <source>
        <dbReference type="ARBA" id="ARBA00022801"/>
    </source>
</evidence>
<dbReference type="GO" id="GO:0004386">
    <property type="term" value="F:helicase activity"/>
    <property type="evidence" value="ECO:0007669"/>
    <property type="project" value="UniProtKB-KW"/>
</dbReference>
<evidence type="ECO:0000256" key="1">
    <source>
        <dbReference type="ARBA" id="ARBA00004906"/>
    </source>
</evidence>
<dbReference type="Pfam" id="PF00271">
    <property type="entry name" value="Helicase_C"/>
    <property type="match status" value="1"/>
</dbReference>
<evidence type="ECO:0008006" key="19">
    <source>
        <dbReference type="Google" id="ProtNLM"/>
    </source>
</evidence>
<dbReference type="PROSITE" id="PS50089">
    <property type="entry name" value="ZF_RING_2"/>
    <property type="match status" value="1"/>
</dbReference>
<protein>
    <recommendedName>
        <fullName evidence="19">RING-type domain-containing protein</fullName>
    </recommendedName>
</protein>
<organism evidence="17 18">
    <name type="scientific">Stentor coeruleus</name>
    <dbReference type="NCBI Taxonomy" id="5963"/>
    <lineage>
        <taxon>Eukaryota</taxon>
        <taxon>Sar</taxon>
        <taxon>Alveolata</taxon>
        <taxon>Ciliophora</taxon>
        <taxon>Postciliodesmatophora</taxon>
        <taxon>Heterotrichea</taxon>
        <taxon>Heterotrichida</taxon>
        <taxon>Stentoridae</taxon>
        <taxon>Stentor</taxon>
    </lineage>
</organism>
<dbReference type="SMART" id="SM00490">
    <property type="entry name" value="HELICc"/>
    <property type="match status" value="1"/>
</dbReference>
<feature type="domain" description="RING-type" evidence="16">
    <location>
        <begin position="1238"/>
        <end position="1455"/>
    </location>
</feature>
<dbReference type="Gene3D" id="3.40.50.300">
    <property type="entry name" value="P-loop containing nucleotide triphosphate hydrolases"/>
    <property type="match status" value="2"/>
</dbReference>
<keyword evidence="18" id="KW-1185">Reference proteome</keyword>
<dbReference type="GO" id="GO:0003723">
    <property type="term" value="F:RNA binding"/>
    <property type="evidence" value="ECO:0007669"/>
    <property type="project" value="TreeGrafter"/>
</dbReference>
<dbReference type="InterPro" id="IPR014001">
    <property type="entry name" value="Helicase_ATP-bd"/>
</dbReference>
<reference evidence="17 18" key="1">
    <citation type="submission" date="2016-11" db="EMBL/GenBank/DDBJ databases">
        <title>The macronuclear genome of Stentor coeruleus: a giant cell with tiny introns.</title>
        <authorList>
            <person name="Slabodnick M."/>
            <person name="Ruby J.G."/>
            <person name="Reiff S.B."/>
            <person name="Swart E.C."/>
            <person name="Gosai S."/>
            <person name="Prabakaran S."/>
            <person name="Witkowska E."/>
            <person name="Larue G.E."/>
            <person name="Fisher S."/>
            <person name="Freeman R.M."/>
            <person name="Gunawardena J."/>
            <person name="Chu W."/>
            <person name="Stover N.A."/>
            <person name="Gregory B.D."/>
            <person name="Nowacki M."/>
            <person name="Derisi J."/>
            <person name="Roy S.W."/>
            <person name="Marshall W.F."/>
            <person name="Sood P."/>
        </authorList>
    </citation>
    <scope>NUCLEOTIDE SEQUENCE [LARGE SCALE GENOMIC DNA]</scope>
    <source>
        <strain evidence="17">WM001</strain>
    </source>
</reference>
<keyword evidence="10" id="KW-0862">Zinc</keyword>
<sequence length="1458" mass="169898">MAANKENLSQDSEYYWELLEDYYARLKKVINPSWIDTFEQIFNRYREMIIKNTESCAVYQKDLMMEDPEEFENFFHLVMEIEERLIQTNLPIYRHKYQIVNASIYKTLLIVQGDTGCGKSTQIPQYFFTSPWYYGYSVYVTEPRKFAADCLSTKVCSDLEGLVKVHSCSNHSDLSKVSQGSLVYIKETFFLSLLLEEAQKDIPFQGVRAIVIDEIHEFSIEVEVILALLVFDIKAKRNDLSIVIASATLEQEELLDYLGRDYCVSLQCNWKPYTVETSYLKECNNYAYDVIKTIERLVTDSSPKTILVFLTGLSEINFVQSIIKKKFTNLKVLLLHGKMEYREQEKVLSATNEIRVILATNFAESSITIPNVTHVIDCGREKLTTFNDSKLSETQVVFISQASAIQRKGRAGREGPGFCFRMYSLEDYERMERFRTPKILSSGLGQALLKLQSYGLRPADLPLLHKPPSEKIKAEYLNLIINNQLTKQLEVTDAGRFSLIIDIDPVLASLIYFSEFKMEIILLACLLKCCDNIYDPKKWENIPNFLLNPLFIKEGDFLLLLFLARQYSMIKCSNCFDEFYDWKIKDCQECSHCRKGWARYLMIQEKPLSIAFKYMGDIVKTMTDYKIEFTYMFTKEQTKKEIELAANKHSEVPETLIKEVLDQYLSISESYRKIIVNSFFINISERISGNNYEPGFLRIETKELGVISANSIMLRPCSSYVAPFDFIVSFRFAKVNSKLFFKFCTYSMMSDDNDRLISWLKQKKYEKSSEDYGIVTFQNIGKAYFTELHAHGGEKLAKIEQKFTDKGIYVIFHLNKYIKAIQITVHKTNEAEVRRIMENELKEIRQNIKERSKLHISMNQSYCAILSLGCKIKEIINLRDEIKYKISGLDPSLSNSDIIKELKNTFEFNFISIERTTDSVLVFVYFVSKDQAHSSCKALKIKPLKGRYNFIDTMENQCDSSKRGKKLKVSIPLSLTNEDLASVFSSYTEMEIHRVNNRMGNTEMIASFKSFERAEYFASNFRVLIRERFGISASSATVLSDGIHVPKDLLRHAKVKEYIEDIKNDCNCYIDFNKSYSRIYCDFDSIPEAAKDRVLLLIKNDTVESPFLIWREIYRKTHIYKGKVLSWQEWQILAEVSCVYHSYRKLIVIYGLPYRRSEALNYLRSEIHSISSQIVSETINYDTRKYGPHFWKEALVVYDELELNLDQKYGKVQVKGIKDTVDQFLLTFKGYTKKEHERNHECNFCYENMINCSVELSLCGHVLHKTCFVKYLESKLSDFSKSVPIRCVYCQEKVTYDDLFSICSLELLKQIEKAAVNCFMDIGMGKKKYSWCENLECTHIYEISSTLSNGKILRYCPECKLRLCTKCSRPAYGNHDIECEREWQKVHSYANHEWIILNTVQCPLCEMSYEKSGGCNHMTCTRCENHFCFICRKIIMNKNVLDHYQDPDTACYRKYINA</sequence>
<dbReference type="SUPFAM" id="SSF52540">
    <property type="entry name" value="P-loop containing nucleoside triphosphate hydrolases"/>
    <property type="match status" value="1"/>
</dbReference>
<dbReference type="PROSITE" id="PS51873">
    <property type="entry name" value="TRIAD"/>
    <property type="match status" value="1"/>
</dbReference>
<dbReference type="PANTHER" id="PTHR18934:SF99">
    <property type="entry name" value="ATP-DEPENDENT RNA HELICASE DHX37-RELATED"/>
    <property type="match status" value="1"/>
</dbReference>
<dbReference type="PROSITE" id="PS51194">
    <property type="entry name" value="HELICASE_CTER"/>
    <property type="match status" value="1"/>
</dbReference>
<name>A0A1R2C186_9CILI</name>
<evidence type="ECO:0000313" key="17">
    <source>
        <dbReference type="EMBL" id="OMJ82788.1"/>
    </source>
</evidence>
<dbReference type="CDD" id="cd20335">
    <property type="entry name" value="BRcat_RBR"/>
    <property type="match status" value="1"/>
</dbReference>
<keyword evidence="11" id="KW-0067">ATP-binding</keyword>
<evidence type="ECO:0000256" key="6">
    <source>
        <dbReference type="ARBA" id="ARBA00022771"/>
    </source>
</evidence>
<dbReference type="Pfam" id="PF22191">
    <property type="entry name" value="IBR_1"/>
    <property type="match status" value="1"/>
</dbReference>
<dbReference type="PROSITE" id="PS51192">
    <property type="entry name" value="HELICASE_ATP_BIND_1"/>
    <property type="match status" value="1"/>
</dbReference>
<dbReference type="CDD" id="cd20354">
    <property type="entry name" value="Rcat_RBR_RNF14"/>
    <property type="match status" value="1"/>
</dbReference>
<dbReference type="OrthoDB" id="10668449at2759"/>
<feature type="domain" description="Helicase ATP-binding" evidence="14">
    <location>
        <begin position="100"/>
        <end position="267"/>
    </location>
</feature>
<dbReference type="GO" id="GO:0008270">
    <property type="term" value="F:zinc ion binding"/>
    <property type="evidence" value="ECO:0007669"/>
    <property type="project" value="UniProtKB-KW"/>
</dbReference>
<comment type="pathway">
    <text evidence="1">Protein modification; protein ubiquitination.</text>
</comment>